<dbReference type="EMBL" id="CAKLBY020000387">
    <property type="protein sequence ID" value="CAK7947838.1"/>
    <property type="molecule type" value="Genomic_DNA"/>
</dbReference>
<dbReference type="Proteomes" id="UP001162060">
    <property type="component" value="Unassembled WGS sequence"/>
</dbReference>
<evidence type="ECO:0000256" key="1">
    <source>
        <dbReference type="SAM" id="MobiDB-lite"/>
    </source>
</evidence>
<evidence type="ECO:0000313" key="2">
    <source>
        <dbReference type="EMBL" id="CAK7947838.1"/>
    </source>
</evidence>
<dbReference type="AlphaFoldDB" id="A0AAV1VNK4"/>
<feature type="region of interest" description="Disordered" evidence="1">
    <location>
        <begin position="42"/>
        <end position="79"/>
    </location>
</feature>
<name>A0AAV1VNK4_9STRA</name>
<feature type="compositionally biased region" description="Basic and acidic residues" evidence="1">
    <location>
        <begin position="43"/>
        <end position="64"/>
    </location>
</feature>
<organism evidence="2 3">
    <name type="scientific">Peronospora matthiolae</name>
    <dbReference type="NCBI Taxonomy" id="2874970"/>
    <lineage>
        <taxon>Eukaryota</taxon>
        <taxon>Sar</taxon>
        <taxon>Stramenopiles</taxon>
        <taxon>Oomycota</taxon>
        <taxon>Peronosporomycetes</taxon>
        <taxon>Peronosporales</taxon>
        <taxon>Peronosporaceae</taxon>
        <taxon>Peronospora</taxon>
    </lineage>
</organism>
<proteinExistence type="predicted"/>
<gene>
    <name evidence="2" type="ORF">PM001_LOCUS32988</name>
</gene>
<protein>
    <submittedName>
        <fullName evidence="2">Uncharacterized protein</fullName>
    </submittedName>
</protein>
<reference evidence="2" key="1">
    <citation type="submission" date="2024-01" db="EMBL/GenBank/DDBJ databases">
        <authorList>
            <person name="Webb A."/>
        </authorList>
    </citation>
    <scope>NUCLEOTIDE SEQUENCE</scope>
    <source>
        <strain evidence="2">Pm1</strain>
    </source>
</reference>
<comment type="caution">
    <text evidence="2">The sequence shown here is derived from an EMBL/GenBank/DDBJ whole genome shotgun (WGS) entry which is preliminary data.</text>
</comment>
<accession>A0AAV1VNK4</accession>
<evidence type="ECO:0000313" key="3">
    <source>
        <dbReference type="Proteomes" id="UP001162060"/>
    </source>
</evidence>
<sequence length="315" mass="34977">MADREAQTTTMDGFDEDVDMDATLTPVSFPDYEDNLQSVAVDHSAHTRQSTDKRSISSETHSTHDSCWPPVQTTTDPGIDVDDNVMETLNPTMPGEIIPVSRGGPDKGVVLDHGEPPSLVLEWIGSLHGLQVDVPSNQQSLYSGIFASTTNVQASTFYPSVSQMRDINAIKQQVTDLILANMRYDVQLMQIDPAHELERLYQTSTPPISVKAATAALYAHYATSREQCVSTALPSAFWCETTILRALAMYLREPIYVWGVDETGNCSARRFSFQTFAMPNEDDHETGIVQVLDVERVVSSSRLVITTRSFQSCWY</sequence>